<dbReference type="AlphaFoldDB" id="A0AAD6H7F1"/>
<dbReference type="PANTHER" id="PTHR35395:SF1">
    <property type="entry name" value="DUF6536 DOMAIN-CONTAINING PROTEIN"/>
    <property type="match status" value="1"/>
</dbReference>
<dbReference type="Pfam" id="PF20163">
    <property type="entry name" value="DUF6536"/>
    <property type="match status" value="1"/>
</dbReference>
<reference evidence="3" key="2">
    <citation type="submission" date="2023-01" db="EMBL/GenBank/DDBJ databases">
        <authorList>
            <person name="Petersen C."/>
        </authorList>
    </citation>
    <scope>NUCLEOTIDE SEQUENCE</scope>
    <source>
        <strain evidence="3">IBT 12815</strain>
    </source>
</reference>
<proteinExistence type="predicted"/>
<evidence type="ECO:0000256" key="1">
    <source>
        <dbReference type="SAM" id="Phobius"/>
    </source>
</evidence>
<organism evidence="3 4">
    <name type="scientific">Penicillium hordei</name>
    <dbReference type="NCBI Taxonomy" id="40994"/>
    <lineage>
        <taxon>Eukaryota</taxon>
        <taxon>Fungi</taxon>
        <taxon>Dikarya</taxon>
        <taxon>Ascomycota</taxon>
        <taxon>Pezizomycotina</taxon>
        <taxon>Eurotiomycetes</taxon>
        <taxon>Eurotiomycetidae</taxon>
        <taxon>Eurotiales</taxon>
        <taxon>Aspergillaceae</taxon>
        <taxon>Penicillium</taxon>
    </lineage>
</organism>
<evidence type="ECO:0000313" key="3">
    <source>
        <dbReference type="EMBL" id="KAJ5616858.1"/>
    </source>
</evidence>
<dbReference type="RefSeq" id="XP_056758025.1">
    <property type="nucleotide sequence ID" value="XM_056893030.1"/>
</dbReference>
<dbReference type="InterPro" id="IPR046623">
    <property type="entry name" value="DUF6536"/>
</dbReference>
<dbReference type="PANTHER" id="PTHR35395">
    <property type="entry name" value="DUF6536 DOMAIN-CONTAINING PROTEIN"/>
    <property type="match status" value="1"/>
</dbReference>
<dbReference type="GeneID" id="81583272"/>
<dbReference type="Proteomes" id="UP001213799">
    <property type="component" value="Unassembled WGS sequence"/>
</dbReference>
<feature type="transmembrane region" description="Helical" evidence="1">
    <location>
        <begin position="34"/>
        <end position="57"/>
    </location>
</feature>
<comment type="caution">
    <text evidence="3">The sequence shown here is derived from an EMBL/GenBank/DDBJ whole genome shotgun (WGS) entry which is preliminary data.</text>
</comment>
<dbReference type="EMBL" id="JAQJAE010000001">
    <property type="protein sequence ID" value="KAJ5616858.1"/>
    <property type="molecule type" value="Genomic_DNA"/>
</dbReference>
<keyword evidence="4" id="KW-1185">Reference proteome</keyword>
<reference evidence="3" key="1">
    <citation type="journal article" date="2023" name="IMA Fungus">
        <title>Comparative genomic study of the Penicillium genus elucidates a diverse pangenome and 15 lateral gene transfer events.</title>
        <authorList>
            <person name="Petersen C."/>
            <person name="Sorensen T."/>
            <person name="Nielsen M.R."/>
            <person name="Sondergaard T.E."/>
            <person name="Sorensen J.L."/>
            <person name="Fitzpatrick D.A."/>
            <person name="Frisvad J.C."/>
            <person name="Nielsen K.L."/>
        </authorList>
    </citation>
    <scope>NUCLEOTIDE SEQUENCE</scope>
    <source>
        <strain evidence="3">IBT 12815</strain>
    </source>
</reference>
<keyword evidence="1" id="KW-0472">Membrane</keyword>
<sequence>MSWYSRTVLRSSTQYSQLERQPPSDSKFFHGWRLGALLSGIFVAICLCLNIVATAYIRTKYPPNEDGLGVILGHDCGKTRSIDSRFHYAINVIATVLVSASIYNMQRLTAPTRKKVDTAHRRRKWLDIGIYPHSAVLMTTIFNDYGGLVVTPVFLEEGTSIGLDYRRDAIAQYKTSNQPSYVTCWLRNMVLQTTKNISRLEPRDYMSTYGSGLEGGTFNLLAVTKNGSNPKQSDTFPPPHNATLPVLAYFHPLDCS</sequence>
<keyword evidence="1" id="KW-0812">Transmembrane</keyword>
<keyword evidence="1" id="KW-1133">Transmembrane helix</keyword>
<protein>
    <recommendedName>
        <fullName evidence="2">DUF6536 domain-containing protein</fullName>
    </recommendedName>
</protein>
<gene>
    <name evidence="3" type="ORF">N7537_001972</name>
</gene>
<feature type="transmembrane region" description="Helical" evidence="1">
    <location>
        <begin position="86"/>
        <end position="105"/>
    </location>
</feature>
<evidence type="ECO:0000313" key="4">
    <source>
        <dbReference type="Proteomes" id="UP001213799"/>
    </source>
</evidence>
<accession>A0AAD6H7F1</accession>
<evidence type="ECO:0000259" key="2">
    <source>
        <dbReference type="Pfam" id="PF20163"/>
    </source>
</evidence>
<name>A0AAD6H7F1_9EURO</name>
<feature type="domain" description="DUF6536" evidence="2">
    <location>
        <begin position="32"/>
        <end position="131"/>
    </location>
</feature>